<gene>
    <name evidence="4" type="ORF">NZ698_12640</name>
</gene>
<keyword evidence="1 2" id="KW-0732">Signal</keyword>
<evidence type="ECO:0000259" key="3">
    <source>
        <dbReference type="PROSITE" id="PS50853"/>
    </source>
</evidence>
<dbReference type="Gene3D" id="2.60.40.10">
    <property type="entry name" value="Immunoglobulins"/>
    <property type="match status" value="2"/>
</dbReference>
<feature type="domain" description="Fibronectin type-III" evidence="3">
    <location>
        <begin position="247"/>
        <end position="339"/>
    </location>
</feature>
<dbReference type="EMBL" id="JAOTEM010000003">
    <property type="protein sequence ID" value="MCU7618050.1"/>
    <property type="molecule type" value="Genomic_DNA"/>
</dbReference>
<reference evidence="5" key="1">
    <citation type="submission" date="2023-07" db="EMBL/GenBank/DDBJ databases">
        <title>Chryseobacterium sp. strain PBS4-4 Genome sequencing and assembly.</title>
        <authorList>
            <person name="Jung Y."/>
        </authorList>
    </citation>
    <scope>NUCLEOTIDE SEQUENCE [LARGE SCALE GENOMIC DNA]</scope>
    <source>
        <strain evidence="5">PBS4-4</strain>
    </source>
</reference>
<keyword evidence="5" id="KW-1185">Reference proteome</keyword>
<evidence type="ECO:0000313" key="5">
    <source>
        <dbReference type="Proteomes" id="UP001208649"/>
    </source>
</evidence>
<proteinExistence type="predicted"/>
<organism evidence="4 5">
    <name type="scientific">Chryseobacterium edaphi</name>
    <dbReference type="NCBI Taxonomy" id="2976532"/>
    <lineage>
        <taxon>Bacteria</taxon>
        <taxon>Pseudomonadati</taxon>
        <taxon>Bacteroidota</taxon>
        <taxon>Flavobacteriia</taxon>
        <taxon>Flavobacteriales</taxon>
        <taxon>Weeksellaceae</taxon>
        <taxon>Chryseobacterium group</taxon>
        <taxon>Chryseobacterium</taxon>
    </lineage>
</organism>
<comment type="caution">
    <text evidence="4">The sequence shown here is derived from an EMBL/GenBank/DDBJ whole genome shotgun (WGS) entry which is preliminary data.</text>
</comment>
<sequence length="852" mass="88808">MKINRFLGIVSLGLLLSSASLSAQYYYPVALSGGFNGDAIANGVGPAASSTTIPIDNGASTSENNAYLSKDYQPTAASPVLTFGLPINGQFWGAVTTTQGLTYQLAPYTGQNTLKLSATGDTGTLSFTTATAAYNLYLLTTGGGGSGALSAVVNFSDGTTQSFTNLAVADWYNGTGFAIQGIGRVKIDTDVVDPASGTNPRMYQIPMAIIAANQSKTITSVAITKTSGSGLLSIFAISADKYSSCVAPTATTVSAIAATSATVSWTAPSTPPSNYDVYYTSATVAPSSTATPSVAGVTGVTTPIGGLLPNTQYYVWVRSKCGATTGEWAYATSFKSACGAVTSLSENFDSYAAAAVLPDCWGRLVTTGTLSISSTSPASGTRNIYQYSTTAQAVTTAVLPELSNINAGTHWLKFKARISAATGTLNVGYLTNPTDASTFVLLQALSIANTSYITNSDYGVIVPNTVPATARLAIRNTADGKGYYYDDVVWEAVPTCFPPSAVSTSAVTANTVTASWTAPSSAPANGYDYYYSTTNTAPVATTTPTGTIAAGNVSSVVSGFNPATTYYLWMRSSCSATSKSVWTSLGSFTTLCAPVIPSYTNDFSTVPGNCWSNALSGGTPATGPSGTSPYWVSGGFLNTGTANSVRMNIYSTARTGWLKTNVFNLSGGGYRVKFDYGLTGYNNTLSSAMGSDDNVQLLVSNDGGATWTSLKIWTAGNEPSNTSSVYSLDLTGYNSANTVFAFYGTSGSVGDTQDYDFHIDNFTVESANLGTSESVAVNKKLSIHPNPFKDVIYISETKDIKSVTVYDVAGRIVKQINDSSKEVRLAELKEGLYMIKVSFKDGTESVTKAIKK</sequence>
<dbReference type="NCBIfam" id="TIGR04183">
    <property type="entry name" value="Por_Secre_tail"/>
    <property type="match status" value="1"/>
</dbReference>
<feature type="signal peptide" evidence="2">
    <location>
        <begin position="1"/>
        <end position="23"/>
    </location>
</feature>
<dbReference type="PROSITE" id="PS50853">
    <property type="entry name" value="FN3"/>
    <property type="match status" value="2"/>
</dbReference>
<dbReference type="InterPro" id="IPR026444">
    <property type="entry name" value="Secre_tail"/>
</dbReference>
<evidence type="ECO:0000256" key="1">
    <source>
        <dbReference type="ARBA" id="ARBA00022729"/>
    </source>
</evidence>
<dbReference type="Pfam" id="PF00041">
    <property type="entry name" value="fn3"/>
    <property type="match status" value="1"/>
</dbReference>
<dbReference type="Pfam" id="PF18962">
    <property type="entry name" value="Por_Secre_tail"/>
    <property type="match status" value="1"/>
</dbReference>
<protein>
    <submittedName>
        <fullName evidence="4">Fibronectin type III domain-containing protein</fullName>
    </submittedName>
</protein>
<dbReference type="InterPro" id="IPR036116">
    <property type="entry name" value="FN3_sf"/>
</dbReference>
<feature type="domain" description="Fibronectin type-III" evidence="3">
    <location>
        <begin position="498"/>
        <end position="593"/>
    </location>
</feature>
<dbReference type="InterPro" id="IPR003961">
    <property type="entry name" value="FN3_dom"/>
</dbReference>
<name>A0ABT2WBM8_9FLAO</name>
<dbReference type="RefSeq" id="WP_263003503.1">
    <property type="nucleotide sequence ID" value="NZ_JAOTEM010000003.1"/>
</dbReference>
<dbReference type="CDD" id="cd00063">
    <property type="entry name" value="FN3"/>
    <property type="match status" value="2"/>
</dbReference>
<evidence type="ECO:0000313" key="4">
    <source>
        <dbReference type="EMBL" id="MCU7618050.1"/>
    </source>
</evidence>
<dbReference type="SUPFAM" id="SSF49265">
    <property type="entry name" value="Fibronectin type III"/>
    <property type="match status" value="1"/>
</dbReference>
<dbReference type="Proteomes" id="UP001208649">
    <property type="component" value="Unassembled WGS sequence"/>
</dbReference>
<dbReference type="Gene3D" id="2.60.120.260">
    <property type="entry name" value="Galactose-binding domain-like"/>
    <property type="match status" value="1"/>
</dbReference>
<accession>A0ABT2WBM8</accession>
<evidence type="ECO:0000256" key="2">
    <source>
        <dbReference type="SAM" id="SignalP"/>
    </source>
</evidence>
<feature type="chain" id="PRO_5045922335" evidence="2">
    <location>
        <begin position="24"/>
        <end position="852"/>
    </location>
</feature>
<dbReference type="InterPro" id="IPR013783">
    <property type="entry name" value="Ig-like_fold"/>
</dbReference>
<dbReference type="SMART" id="SM00060">
    <property type="entry name" value="FN3"/>
    <property type="match status" value="2"/>
</dbReference>